<evidence type="ECO:0000313" key="4">
    <source>
        <dbReference type="Proteomes" id="UP000185999"/>
    </source>
</evidence>
<sequence>MSYIIDRRLNSKKKSAVNRQRFLRRYKKQIKQAVEESIKKRSIQDMNRGGQITIARQGTSEPVFHHGKGGQQTPVYPGNKEFDTGDEFQRPQGGGGGGGGGAGQGQASNQGEGEDDFSFSINQEEFLDFMFDGLELPYLVKKQLMDATLFETHRAGFTQAGSPDKLNIVRSLRAAHARRIALSGSHRNEIRELKKQLWSLENEPVTLERNQQMHTLREQIGVLEKNKKKLPFIDDFDLRYNNIVKTPMPSSKAVMFCIMDVSGSMTQSIKEIAKRFFILLYLFLNRNYKQIEVVFVRHHTHAKEVDEEEFFYSRETGGTIVSSALELTAEILQERYPRHEWNIYIAQASDGDNWEGDSHRCSELLNEKILPLVQYFAYVEITNGPHQNLWHEYQQIHDNHPEQFAMQPIEDMADIFPVFRRLFERKTKGEA</sequence>
<dbReference type="PANTHER" id="PTHR30510">
    <property type="entry name" value="UPF0229 PROTEIN YEAH"/>
    <property type="match status" value="1"/>
</dbReference>
<accession>A0A1N7MZ71</accession>
<organism evidence="3 4">
    <name type="scientific">Neptunomonas antarctica</name>
    <dbReference type="NCBI Taxonomy" id="619304"/>
    <lineage>
        <taxon>Bacteria</taxon>
        <taxon>Pseudomonadati</taxon>
        <taxon>Pseudomonadota</taxon>
        <taxon>Gammaproteobacteria</taxon>
        <taxon>Oceanospirillales</taxon>
        <taxon>Oceanospirillaceae</taxon>
        <taxon>Neptunomonas</taxon>
    </lineage>
</organism>
<comment type="similarity">
    <text evidence="1">Belongs to the UPF0229 family.</text>
</comment>
<dbReference type="NCBIfam" id="NF003708">
    <property type="entry name" value="PRK05325.1-3"/>
    <property type="match status" value="1"/>
</dbReference>
<feature type="compositionally biased region" description="Gly residues" evidence="2">
    <location>
        <begin position="92"/>
        <end position="104"/>
    </location>
</feature>
<dbReference type="Proteomes" id="UP000185999">
    <property type="component" value="Unassembled WGS sequence"/>
</dbReference>
<dbReference type="PANTHER" id="PTHR30510:SF2">
    <property type="entry name" value="UPF0229 PROTEIN YEAH"/>
    <property type="match status" value="1"/>
</dbReference>
<keyword evidence="4" id="KW-1185">Reference proteome</keyword>
<dbReference type="InterPro" id="IPR036465">
    <property type="entry name" value="vWFA_dom_sf"/>
</dbReference>
<protein>
    <recommendedName>
        <fullName evidence="1">UPF0229 protein SAMN05421760_107139</fullName>
    </recommendedName>
</protein>
<dbReference type="NCBIfam" id="NF003707">
    <property type="entry name" value="PRK05325.1-2"/>
    <property type="match status" value="1"/>
</dbReference>
<feature type="region of interest" description="Disordered" evidence="2">
    <location>
        <begin position="60"/>
        <end position="116"/>
    </location>
</feature>
<dbReference type="InterPro" id="IPR006698">
    <property type="entry name" value="UPF0229"/>
</dbReference>
<dbReference type="OrthoDB" id="9788289at2"/>
<gene>
    <name evidence="3" type="ORF">SAMN05421760_107139</name>
</gene>
<dbReference type="SUPFAM" id="SSF53300">
    <property type="entry name" value="vWA-like"/>
    <property type="match status" value="1"/>
</dbReference>
<reference evidence="4" key="1">
    <citation type="submission" date="2017-01" db="EMBL/GenBank/DDBJ databases">
        <authorList>
            <person name="Varghese N."/>
            <person name="Submissions S."/>
        </authorList>
    </citation>
    <scope>NUCLEOTIDE SEQUENCE [LARGE SCALE GENOMIC DNA]</scope>
    <source>
        <strain evidence="4">DSM 22306</strain>
    </source>
</reference>
<dbReference type="HAMAP" id="MF_01232">
    <property type="entry name" value="UPF0229"/>
    <property type="match status" value="1"/>
</dbReference>
<dbReference type="STRING" id="619304.SAMN05421760_107139"/>
<dbReference type="AlphaFoldDB" id="A0A1N7MZ71"/>
<evidence type="ECO:0000256" key="1">
    <source>
        <dbReference type="HAMAP-Rule" id="MF_01232"/>
    </source>
</evidence>
<feature type="compositionally biased region" description="Basic and acidic residues" evidence="2">
    <location>
        <begin position="80"/>
        <end position="89"/>
    </location>
</feature>
<proteinExistence type="inferred from homology"/>
<dbReference type="EMBL" id="FTOE01000007">
    <property type="protein sequence ID" value="SIS91382.1"/>
    <property type="molecule type" value="Genomic_DNA"/>
</dbReference>
<name>A0A1N7MZ71_9GAMM</name>
<evidence type="ECO:0000256" key="2">
    <source>
        <dbReference type="SAM" id="MobiDB-lite"/>
    </source>
</evidence>
<dbReference type="Pfam" id="PF04285">
    <property type="entry name" value="DUF444"/>
    <property type="match status" value="1"/>
</dbReference>
<evidence type="ECO:0000313" key="3">
    <source>
        <dbReference type="EMBL" id="SIS91382.1"/>
    </source>
</evidence>
<dbReference type="RefSeq" id="WP_054340814.1">
    <property type="nucleotide sequence ID" value="NZ_FTOE01000007.1"/>
</dbReference>